<dbReference type="EnsemblMetazoa" id="CLYHEMT025129.1">
    <property type="protein sequence ID" value="CLYHEMP025129.1"/>
    <property type="gene ID" value="CLYHEMG025129"/>
</dbReference>
<protein>
    <submittedName>
        <fullName evidence="1">Uncharacterized protein</fullName>
    </submittedName>
</protein>
<evidence type="ECO:0000313" key="1">
    <source>
        <dbReference type="EnsemblMetazoa" id="CLYHEMP025129.1"/>
    </source>
</evidence>
<dbReference type="AlphaFoldDB" id="A0A7M6DRS7"/>
<dbReference type="Proteomes" id="UP000594262">
    <property type="component" value="Unplaced"/>
</dbReference>
<dbReference type="InterPro" id="IPR027417">
    <property type="entry name" value="P-loop_NTPase"/>
</dbReference>
<dbReference type="Gene3D" id="3.40.50.300">
    <property type="entry name" value="P-loop containing nucleotide triphosphate hydrolases"/>
    <property type="match status" value="1"/>
</dbReference>
<dbReference type="SUPFAM" id="SSF52540">
    <property type="entry name" value="P-loop containing nucleoside triphosphate hydrolases"/>
    <property type="match status" value="1"/>
</dbReference>
<reference evidence="1" key="1">
    <citation type="submission" date="2021-01" db="UniProtKB">
        <authorList>
            <consortium name="EnsemblMetazoa"/>
        </authorList>
    </citation>
    <scope>IDENTIFICATION</scope>
</reference>
<sequence>VQNLTPLDQVQKLLKIIVFSIHVSKKDLIAPITSSNWVEYIQNAIEHVSTSDNILFYSNQQMAVLNSNDPRYKLIICGPFGTGKTILLQQKAMQLNGEPRYKGKIMFLIEQNESISELKSMLYHRMRVELEMKHGIFVIQIKRWSQHEHILQNLMQHDIKAVFCDEFNMHQRDLIEKMKEMVDFLWIVPSTKNLSDHLSDHSLGLWRNEFTFLDLSQNFRNAREIVKSTISSAEENDYKYKQGIVMPPENFPTGCPPIFVDTFEEAMKEERKRTKYGILVILGIEEIYVYLNQMNEKWKRHSLSGNDFKGNENPYKFLLQEGNILIVDHNLTYGFEWQTVIMFEYGVNYTDATIHDCNLMMRCSTNLFVIKNST</sequence>
<keyword evidence="2" id="KW-1185">Reference proteome</keyword>
<proteinExistence type="predicted"/>
<evidence type="ECO:0000313" key="2">
    <source>
        <dbReference type="Proteomes" id="UP000594262"/>
    </source>
</evidence>
<name>A0A7M6DRS7_9CNID</name>
<accession>A0A7M6DRS7</accession>
<organism evidence="1 2">
    <name type="scientific">Clytia hemisphaerica</name>
    <dbReference type="NCBI Taxonomy" id="252671"/>
    <lineage>
        <taxon>Eukaryota</taxon>
        <taxon>Metazoa</taxon>
        <taxon>Cnidaria</taxon>
        <taxon>Hydrozoa</taxon>
        <taxon>Hydroidolina</taxon>
        <taxon>Leptothecata</taxon>
        <taxon>Obeliida</taxon>
        <taxon>Clytiidae</taxon>
        <taxon>Clytia</taxon>
    </lineage>
</organism>